<dbReference type="Pfam" id="PF13855">
    <property type="entry name" value="LRR_8"/>
    <property type="match status" value="1"/>
</dbReference>
<dbReference type="SUPFAM" id="SSF52058">
    <property type="entry name" value="L domain-like"/>
    <property type="match status" value="1"/>
</dbReference>
<dbReference type="PANTHER" id="PTHR45930">
    <property type="entry name" value="G-PROTEIN COUPLED RECEPTOR 124-LIKE PROTEIN"/>
    <property type="match status" value="1"/>
</dbReference>
<organism evidence="7 8">
    <name type="scientific">Xenoophorus captivus</name>
    <dbReference type="NCBI Taxonomy" id="1517983"/>
    <lineage>
        <taxon>Eukaryota</taxon>
        <taxon>Metazoa</taxon>
        <taxon>Chordata</taxon>
        <taxon>Craniata</taxon>
        <taxon>Vertebrata</taxon>
        <taxon>Euteleostomi</taxon>
        <taxon>Actinopterygii</taxon>
        <taxon>Neopterygii</taxon>
        <taxon>Teleostei</taxon>
        <taxon>Neoteleostei</taxon>
        <taxon>Acanthomorphata</taxon>
        <taxon>Ovalentaria</taxon>
        <taxon>Atherinomorphae</taxon>
        <taxon>Cyprinodontiformes</taxon>
        <taxon>Goodeidae</taxon>
        <taxon>Xenoophorus</taxon>
    </lineage>
</organism>
<sequence>IVMSDSFYVSLFSRYLKNNLISTVEHGAFRGLLALRKLDLSDNRIGCLSPEMFLDLGRLSKLNLSGNIFSTLSTGLFINLQDLRILTFGTETLFCDCQLKWLLRWAQQNSVRVGNDTVCVFPTHLHGLEFRNLREQQLKCGKALFSITV</sequence>
<comment type="similarity">
    <text evidence="1">Belongs to the G-protein coupled receptor 2 family. Adhesion G-protein coupled receptor (ADGR) subfamily.</text>
</comment>
<evidence type="ECO:0000259" key="6">
    <source>
        <dbReference type="SMART" id="SM00082"/>
    </source>
</evidence>
<dbReference type="EMBL" id="JAHRIN010008567">
    <property type="protein sequence ID" value="MEQ2193611.1"/>
    <property type="molecule type" value="Genomic_DNA"/>
</dbReference>
<dbReference type="PANTHER" id="PTHR45930:SF3">
    <property type="entry name" value="ADHESION G PROTEIN-COUPLED RECEPTOR A1"/>
    <property type="match status" value="1"/>
</dbReference>
<evidence type="ECO:0000313" key="7">
    <source>
        <dbReference type="EMBL" id="MEQ2193611.1"/>
    </source>
</evidence>
<keyword evidence="3" id="KW-0732">Signal</keyword>
<dbReference type="SMART" id="SM00369">
    <property type="entry name" value="LRR_TYP"/>
    <property type="match status" value="2"/>
</dbReference>
<evidence type="ECO:0000256" key="1">
    <source>
        <dbReference type="ARBA" id="ARBA00007343"/>
    </source>
</evidence>
<keyword evidence="2" id="KW-0433">Leucine-rich repeat</keyword>
<dbReference type="SMART" id="SM00082">
    <property type="entry name" value="LRRCT"/>
    <property type="match status" value="1"/>
</dbReference>
<evidence type="ECO:0000256" key="4">
    <source>
        <dbReference type="ARBA" id="ARBA00022737"/>
    </source>
</evidence>
<keyword evidence="5" id="KW-0675">Receptor</keyword>
<dbReference type="InterPro" id="IPR000483">
    <property type="entry name" value="Cys-rich_flank_reg_C"/>
</dbReference>
<evidence type="ECO:0000313" key="8">
    <source>
        <dbReference type="Proteomes" id="UP001434883"/>
    </source>
</evidence>
<dbReference type="Gene3D" id="3.80.10.10">
    <property type="entry name" value="Ribonuclease Inhibitor"/>
    <property type="match status" value="1"/>
</dbReference>
<dbReference type="Proteomes" id="UP001434883">
    <property type="component" value="Unassembled WGS sequence"/>
</dbReference>
<proteinExistence type="inferred from homology"/>
<keyword evidence="8" id="KW-1185">Reference proteome</keyword>
<accession>A0ABV0QDU4</accession>
<dbReference type="InterPro" id="IPR032675">
    <property type="entry name" value="LRR_dom_sf"/>
</dbReference>
<evidence type="ECO:0000256" key="5">
    <source>
        <dbReference type="ARBA" id="ARBA00023170"/>
    </source>
</evidence>
<protein>
    <recommendedName>
        <fullName evidence="6">LRRCT domain-containing protein</fullName>
    </recommendedName>
</protein>
<evidence type="ECO:0000256" key="3">
    <source>
        <dbReference type="ARBA" id="ARBA00022729"/>
    </source>
</evidence>
<dbReference type="InterPro" id="IPR001611">
    <property type="entry name" value="Leu-rich_rpt"/>
</dbReference>
<dbReference type="InterPro" id="IPR051963">
    <property type="entry name" value="Adhesion_GPCR_A"/>
</dbReference>
<evidence type="ECO:0000256" key="2">
    <source>
        <dbReference type="ARBA" id="ARBA00022614"/>
    </source>
</evidence>
<comment type="caution">
    <text evidence="7">The sequence shown here is derived from an EMBL/GenBank/DDBJ whole genome shotgun (WGS) entry which is preliminary data.</text>
</comment>
<gene>
    <name evidence="7" type="ORF">XENOCAPTIV_005876</name>
</gene>
<dbReference type="PROSITE" id="PS51450">
    <property type="entry name" value="LRR"/>
    <property type="match status" value="1"/>
</dbReference>
<reference evidence="7 8" key="1">
    <citation type="submission" date="2021-06" db="EMBL/GenBank/DDBJ databases">
        <authorList>
            <person name="Palmer J.M."/>
        </authorList>
    </citation>
    <scope>NUCLEOTIDE SEQUENCE [LARGE SCALE GENOMIC DNA]</scope>
    <source>
        <strain evidence="7 8">XC_2019</strain>
        <tissue evidence="7">Muscle</tissue>
    </source>
</reference>
<keyword evidence="4" id="KW-0677">Repeat</keyword>
<feature type="domain" description="LRRCT" evidence="6">
    <location>
        <begin position="91"/>
        <end position="141"/>
    </location>
</feature>
<name>A0ABV0QDU4_9TELE</name>
<dbReference type="InterPro" id="IPR003591">
    <property type="entry name" value="Leu-rich_rpt_typical-subtyp"/>
</dbReference>
<feature type="non-terminal residue" evidence="7">
    <location>
        <position position="1"/>
    </location>
</feature>